<organism evidence="1 2">
    <name type="scientific">Dovyalis caffra</name>
    <dbReference type="NCBI Taxonomy" id="77055"/>
    <lineage>
        <taxon>Eukaryota</taxon>
        <taxon>Viridiplantae</taxon>
        <taxon>Streptophyta</taxon>
        <taxon>Embryophyta</taxon>
        <taxon>Tracheophyta</taxon>
        <taxon>Spermatophyta</taxon>
        <taxon>Magnoliopsida</taxon>
        <taxon>eudicotyledons</taxon>
        <taxon>Gunneridae</taxon>
        <taxon>Pentapetalae</taxon>
        <taxon>rosids</taxon>
        <taxon>fabids</taxon>
        <taxon>Malpighiales</taxon>
        <taxon>Salicaceae</taxon>
        <taxon>Flacourtieae</taxon>
        <taxon>Dovyalis</taxon>
    </lineage>
</organism>
<name>A0AAV1RG21_9ROSI</name>
<proteinExistence type="predicted"/>
<evidence type="ECO:0000313" key="2">
    <source>
        <dbReference type="Proteomes" id="UP001314170"/>
    </source>
</evidence>
<sequence>MERHNFGVERSRLALALLTPLSKLIVFSLRVPIVVHPHPTIVACSPPKDVSAT</sequence>
<dbReference type="EMBL" id="CAWUPB010000936">
    <property type="protein sequence ID" value="CAK7333821.1"/>
    <property type="molecule type" value="Genomic_DNA"/>
</dbReference>
<keyword evidence="2" id="KW-1185">Reference proteome</keyword>
<dbReference type="Proteomes" id="UP001314170">
    <property type="component" value="Unassembled WGS sequence"/>
</dbReference>
<comment type="caution">
    <text evidence="1">The sequence shown here is derived from an EMBL/GenBank/DDBJ whole genome shotgun (WGS) entry which is preliminary data.</text>
</comment>
<protein>
    <submittedName>
        <fullName evidence="1">Uncharacterized protein</fullName>
    </submittedName>
</protein>
<reference evidence="1 2" key="1">
    <citation type="submission" date="2024-01" db="EMBL/GenBank/DDBJ databases">
        <authorList>
            <person name="Waweru B."/>
        </authorList>
    </citation>
    <scope>NUCLEOTIDE SEQUENCE [LARGE SCALE GENOMIC DNA]</scope>
</reference>
<evidence type="ECO:0000313" key="1">
    <source>
        <dbReference type="EMBL" id="CAK7333821.1"/>
    </source>
</evidence>
<gene>
    <name evidence="1" type="ORF">DCAF_LOCUS9634</name>
</gene>
<dbReference type="AlphaFoldDB" id="A0AAV1RG21"/>
<accession>A0AAV1RG21</accession>